<dbReference type="PANTHER" id="PTHR30055">
    <property type="entry name" value="HTH-TYPE TRANSCRIPTIONAL REGULATOR RUTR"/>
    <property type="match status" value="1"/>
</dbReference>
<feature type="DNA-binding region" description="H-T-H motif" evidence="4">
    <location>
        <begin position="33"/>
        <end position="52"/>
    </location>
</feature>
<dbReference type="SUPFAM" id="SSF46689">
    <property type="entry name" value="Homeodomain-like"/>
    <property type="match status" value="1"/>
</dbReference>
<dbReference type="Gene3D" id="1.10.357.10">
    <property type="entry name" value="Tetracycline Repressor, domain 2"/>
    <property type="match status" value="1"/>
</dbReference>
<dbReference type="AlphaFoldDB" id="A0A410NX29"/>
<evidence type="ECO:0000259" key="5">
    <source>
        <dbReference type="PROSITE" id="PS50977"/>
    </source>
</evidence>
<dbReference type="KEGG" id="bdm:EQG53_08660"/>
<dbReference type="PANTHER" id="PTHR30055:SF234">
    <property type="entry name" value="HTH-TYPE TRANSCRIPTIONAL REGULATOR BETI"/>
    <property type="match status" value="1"/>
</dbReference>
<dbReference type="RefSeq" id="WP_128719749.1">
    <property type="nucleotide sequence ID" value="NZ_CP194728.1"/>
</dbReference>
<dbReference type="PROSITE" id="PS50977">
    <property type="entry name" value="HTH_TETR_2"/>
    <property type="match status" value="1"/>
</dbReference>
<reference evidence="6 7" key="1">
    <citation type="submission" date="2019-01" db="EMBL/GenBank/DDBJ databases">
        <title>Brevundimonas diminuta Genome sequencing and assembly.</title>
        <authorList>
            <person name="Chen H."/>
        </authorList>
    </citation>
    <scope>NUCLEOTIDE SEQUENCE [LARGE SCALE GENOMIC DNA]</scope>
    <source>
        <strain evidence="7">ATCC(B) 19146</strain>
    </source>
</reference>
<dbReference type="GO" id="GO:0003700">
    <property type="term" value="F:DNA-binding transcription factor activity"/>
    <property type="evidence" value="ECO:0007669"/>
    <property type="project" value="TreeGrafter"/>
</dbReference>
<keyword evidence="2 4" id="KW-0238">DNA-binding</keyword>
<feature type="domain" description="HTH tetR-type" evidence="5">
    <location>
        <begin position="10"/>
        <end position="70"/>
    </location>
</feature>
<gene>
    <name evidence="6" type="ORF">EQG53_08660</name>
</gene>
<dbReference type="InterPro" id="IPR025996">
    <property type="entry name" value="MT1864/Rv1816-like_C"/>
</dbReference>
<dbReference type="Pfam" id="PF13305">
    <property type="entry name" value="TetR_C_33"/>
    <property type="match status" value="1"/>
</dbReference>
<dbReference type="InterPro" id="IPR050109">
    <property type="entry name" value="HTH-type_TetR-like_transc_reg"/>
</dbReference>
<dbReference type="InterPro" id="IPR036271">
    <property type="entry name" value="Tet_transcr_reg_TetR-rel_C_sf"/>
</dbReference>
<dbReference type="GO" id="GO:0000976">
    <property type="term" value="F:transcription cis-regulatory region binding"/>
    <property type="evidence" value="ECO:0007669"/>
    <property type="project" value="TreeGrafter"/>
</dbReference>
<evidence type="ECO:0000256" key="1">
    <source>
        <dbReference type="ARBA" id="ARBA00023015"/>
    </source>
</evidence>
<keyword evidence="1" id="KW-0805">Transcription regulation</keyword>
<dbReference type="EMBL" id="CP035093">
    <property type="protein sequence ID" value="QAT14425.1"/>
    <property type="molecule type" value="Genomic_DNA"/>
</dbReference>
<accession>A0A410NX29</accession>
<name>A0A410NX29_BREDI</name>
<dbReference type="SUPFAM" id="SSF48498">
    <property type="entry name" value="Tetracyclin repressor-like, C-terminal domain"/>
    <property type="match status" value="1"/>
</dbReference>
<dbReference type="InterPro" id="IPR009057">
    <property type="entry name" value="Homeodomain-like_sf"/>
</dbReference>
<sequence>MGRRSDHTRQELERLFVVEGHKHMAEVGFARFSAREVAKRVGYSIGTLYNVFGTLDQLLIAINTRTFQLWAEEVRQALEGSGPDRIRCLVEAYFGFARANPHSWRAIYEHHLPPDVALTDEQNQRRGDLTQIIVNEVTAVLPAKAQAGAPRLARSLIAVVHGHCVFDLNGSFALMSIEEPIELALERVRESLSQAGAVAVVS</sequence>
<organism evidence="6 7">
    <name type="scientific">Brevundimonas diminuta</name>
    <name type="common">Pseudomonas diminuta</name>
    <dbReference type="NCBI Taxonomy" id="293"/>
    <lineage>
        <taxon>Bacteria</taxon>
        <taxon>Pseudomonadati</taxon>
        <taxon>Pseudomonadota</taxon>
        <taxon>Alphaproteobacteria</taxon>
        <taxon>Caulobacterales</taxon>
        <taxon>Caulobacteraceae</taxon>
        <taxon>Brevundimonas</taxon>
    </lineage>
</organism>
<evidence type="ECO:0000313" key="6">
    <source>
        <dbReference type="EMBL" id="QAT14425.1"/>
    </source>
</evidence>
<evidence type="ECO:0000256" key="4">
    <source>
        <dbReference type="PROSITE-ProRule" id="PRU00335"/>
    </source>
</evidence>
<evidence type="ECO:0000256" key="2">
    <source>
        <dbReference type="ARBA" id="ARBA00023125"/>
    </source>
</evidence>
<keyword evidence="3" id="KW-0804">Transcription</keyword>
<dbReference type="Proteomes" id="UP000287388">
    <property type="component" value="Chromosome"/>
</dbReference>
<dbReference type="InterPro" id="IPR001647">
    <property type="entry name" value="HTH_TetR"/>
</dbReference>
<evidence type="ECO:0000256" key="3">
    <source>
        <dbReference type="ARBA" id="ARBA00023163"/>
    </source>
</evidence>
<evidence type="ECO:0000313" key="7">
    <source>
        <dbReference type="Proteomes" id="UP000287388"/>
    </source>
</evidence>
<proteinExistence type="predicted"/>
<protein>
    <submittedName>
        <fullName evidence="6">TetR/AcrR family transcriptional regulator</fullName>
    </submittedName>
</protein>
<dbReference type="Pfam" id="PF00440">
    <property type="entry name" value="TetR_N"/>
    <property type="match status" value="1"/>
</dbReference>